<evidence type="ECO:0000256" key="2">
    <source>
        <dbReference type="ARBA" id="ARBA00012418"/>
    </source>
</evidence>
<keyword evidence="5" id="KW-0548">Nucleotidyltransferase</keyword>
<dbReference type="OrthoDB" id="6280570at2759"/>
<evidence type="ECO:0000256" key="6">
    <source>
        <dbReference type="ARBA" id="ARBA00023163"/>
    </source>
</evidence>
<dbReference type="EC" id="2.7.7.6" evidence="2"/>
<dbReference type="GO" id="GO:0032549">
    <property type="term" value="F:ribonucleoside binding"/>
    <property type="evidence" value="ECO:0007669"/>
    <property type="project" value="InterPro"/>
</dbReference>
<dbReference type="Proteomes" id="UP000784294">
    <property type="component" value="Unassembled WGS sequence"/>
</dbReference>
<evidence type="ECO:0000256" key="4">
    <source>
        <dbReference type="ARBA" id="ARBA00022679"/>
    </source>
</evidence>
<evidence type="ECO:0000256" key="5">
    <source>
        <dbReference type="ARBA" id="ARBA00022695"/>
    </source>
</evidence>
<dbReference type="GO" id="GO:0003899">
    <property type="term" value="F:DNA-directed RNA polymerase activity"/>
    <property type="evidence" value="ECO:0007669"/>
    <property type="project" value="UniProtKB-EC"/>
</dbReference>
<proteinExistence type="inferred from homology"/>
<dbReference type="AlphaFoldDB" id="A0A3S5FE59"/>
<dbReference type="GO" id="GO:0003677">
    <property type="term" value="F:DNA binding"/>
    <property type="evidence" value="ECO:0007669"/>
    <property type="project" value="InterPro"/>
</dbReference>
<organism evidence="9 10">
    <name type="scientific">Protopolystoma xenopodis</name>
    <dbReference type="NCBI Taxonomy" id="117903"/>
    <lineage>
        <taxon>Eukaryota</taxon>
        <taxon>Metazoa</taxon>
        <taxon>Spiralia</taxon>
        <taxon>Lophotrochozoa</taxon>
        <taxon>Platyhelminthes</taxon>
        <taxon>Monogenea</taxon>
        <taxon>Polyopisthocotylea</taxon>
        <taxon>Polystomatidea</taxon>
        <taxon>Polystomatidae</taxon>
        <taxon>Protopolystoma</taxon>
    </lineage>
</organism>
<dbReference type="SUPFAM" id="SSF64484">
    <property type="entry name" value="beta and beta-prime subunits of DNA dependent RNA-polymerase"/>
    <property type="match status" value="1"/>
</dbReference>
<dbReference type="Gene3D" id="3.90.1100.10">
    <property type="match status" value="1"/>
</dbReference>
<keyword evidence="4" id="KW-0808">Transferase</keyword>
<dbReference type="GO" id="GO:0000428">
    <property type="term" value="C:DNA-directed RNA polymerase complex"/>
    <property type="evidence" value="ECO:0007669"/>
    <property type="project" value="UniProtKB-KW"/>
</dbReference>
<evidence type="ECO:0000256" key="1">
    <source>
        <dbReference type="ARBA" id="ARBA00006835"/>
    </source>
</evidence>
<keyword evidence="10" id="KW-1185">Reference proteome</keyword>
<comment type="caution">
    <text evidence="9">The sequence shown here is derived from an EMBL/GenBank/DDBJ whole genome shotgun (WGS) entry which is preliminary data.</text>
</comment>
<name>A0A3S5FE59_9PLAT</name>
<dbReference type="EMBL" id="CAAALY010060784">
    <property type="protein sequence ID" value="VEL23229.1"/>
    <property type="molecule type" value="Genomic_DNA"/>
</dbReference>
<dbReference type="PANTHER" id="PTHR20856">
    <property type="entry name" value="DNA-DIRECTED RNA POLYMERASE I SUBUNIT 2"/>
    <property type="match status" value="1"/>
</dbReference>
<comment type="similarity">
    <text evidence="1 7">Belongs to the RNA polymerase beta chain family.</text>
</comment>
<dbReference type="InterPro" id="IPR007645">
    <property type="entry name" value="RNA_pol_Rpb2_3"/>
</dbReference>
<gene>
    <name evidence="9" type="ORF">PXEA_LOCUS16669</name>
</gene>
<dbReference type="Pfam" id="PF04565">
    <property type="entry name" value="RNA_pol_Rpb2_3"/>
    <property type="match status" value="1"/>
</dbReference>
<protein>
    <recommendedName>
        <fullName evidence="2">DNA-directed RNA polymerase</fullName>
        <ecNumber evidence="2">2.7.7.6</ecNumber>
    </recommendedName>
</protein>
<evidence type="ECO:0000256" key="3">
    <source>
        <dbReference type="ARBA" id="ARBA00022478"/>
    </source>
</evidence>
<feature type="domain" description="RNA polymerase Rpb2" evidence="8">
    <location>
        <begin position="60"/>
        <end position="118"/>
    </location>
</feature>
<dbReference type="InterPro" id="IPR015712">
    <property type="entry name" value="DNA-dir_RNA_pol_su2"/>
</dbReference>
<evidence type="ECO:0000313" key="10">
    <source>
        <dbReference type="Proteomes" id="UP000784294"/>
    </source>
</evidence>
<keyword evidence="6" id="KW-0804">Transcription</keyword>
<reference evidence="9" key="1">
    <citation type="submission" date="2018-11" db="EMBL/GenBank/DDBJ databases">
        <authorList>
            <consortium name="Pathogen Informatics"/>
        </authorList>
    </citation>
    <scope>NUCLEOTIDE SEQUENCE</scope>
</reference>
<sequence length="195" mass="21618">MIAAISSLNILQSYLSKRSNELGIGIGFFLSTGNLPGTQISRFILGRHFGGQYTGLSVPADNINFLRFAAQFRALHRGASFNEIRTTEVRRLLPEAWGFICPVHTPDGAPCGLLNHLAEPVDVAYVGPSFDEIEKLAEWLTREKLRPVELVRQLSSQAEHDGAYFINFILSSLSNTTTHHSTIFPHSCTLLHTEP</sequence>
<keyword evidence="3" id="KW-0240">DNA-directed RNA polymerase</keyword>
<evidence type="ECO:0000313" key="9">
    <source>
        <dbReference type="EMBL" id="VEL23229.1"/>
    </source>
</evidence>
<evidence type="ECO:0000259" key="8">
    <source>
        <dbReference type="Pfam" id="PF04565"/>
    </source>
</evidence>
<accession>A0A3S5FE59</accession>
<evidence type="ECO:0000256" key="7">
    <source>
        <dbReference type="RuleBase" id="RU000434"/>
    </source>
</evidence>
<dbReference type="GO" id="GO:0006351">
    <property type="term" value="P:DNA-templated transcription"/>
    <property type="evidence" value="ECO:0007669"/>
    <property type="project" value="InterPro"/>
</dbReference>